<evidence type="ECO:0000256" key="6">
    <source>
        <dbReference type="ARBA" id="ARBA00023136"/>
    </source>
</evidence>
<dbReference type="AlphaFoldDB" id="A0A1V6LQ31"/>
<dbReference type="Gene3D" id="3.30.240.20">
    <property type="entry name" value="bsu07140 like domains"/>
    <property type="match status" value="1"/>
</dbReference>
<proteinExistence type="inferred from homology"/>
<dbReference type="EMBL" id="MTBC01000007">
    <property type="protein sequence ID" value="OQD42272.1"/>
    <property type="molecule type" value="Genomic_DNA"/>
</dbReference>
<feature type="transmembrane region" description="Helical" evidence="7">
    <location>
        <begin position="12"/>
        <end position="33"/>
    </location>
</feature>
<keyword evidence="4 7" id="KW-0812">Transmembrane</keyword>
<keyword evidence="6 7" id="KW-0472">Membrane</keyword>
<evidence type="ECO:0000256" key="7">
    <source>
        <dbReference type="SAM" id="Phobius"/>
    </source>
</evidence>
<feature type="domain" description="YetF-like N-terminal transmembrane" evidence="9">
    <location>
        <begin position="25"/>
        <end position="85"/>
    </location>
</feature>
<evidence type="ECO:0000259" key="9">
    <source>
        <dbReference type="Pfam" id="PF20730"/>
    </source>
</evidence>
<comment type="similarity">
    <text evidence="2">Belongs to the UPF0702 family.</text>
</comment>
<dbReference type="PANTHER" id="PTHR34582">
    <property type="entry name" value="UPF0702 TRANSMEMBRANE PROTEIN YCAP"/>
    <property type="match status" value="1"/>
</dbReference>
<dbReference type="Pfam" id="PF20730">
    <property type="entry name" value="YetF_N"/>
    <property type="match status" value="1"/>
</dbReference>
<evidence type="ECO:0000256" key="2">
    <source>
        <dbReference type="ARBA" id="ARBA00006448"/>
    </source>
</evidence>
<comment type="subcellular location">
    <subcellularLocation>
        <location evidence="1">Cell membrane</location>
        <topology evidence="1">Multi-pass membrane protein</topology>
    </subcellularLocation>
</comment>
<dbReference type="Proteomes" id="UP000191680">
    <property type="component" value="Unassembled WGS sequence"/>
</dbReference>
<evidence type="ECO:0000259" key="8">
    <source>
        <dbReference type="Pfam" id="PF04239"/>
    </source>
</evidence>
<dbReference type="RefSeq" id="WP_080319298.1">
    <property type="nucleotide sequence ID" value="NZ_MTBC01000007.1"/>
</dbReference>
<evidence type="ECO:0000256" key="5">
    <source>
        <dbReference type="ARBA" id="ARBA00022989"/>
    </source>
</evidence>
<dbReference type="GO" id="GO:0005886">
    <property type="term" value="C:plasma membrane"/>
    <property type="evidence" value="ECO:0007669"/>
    <property type="project" value="UniProtKB-SubCell"/>
</dbReference>
<evidence type="ECO:0008006" key="12">
    <source>
        <dbReference type="Google" id="ProtNLM"/>
    </source>
</evidence>
<feature type="domain" description="YetF C-terminal" evidence="8">
    <location>
        <begin position="92"/>
        <end position="170"/>
    </location>
</feature>
<gene>
    <name evidence="10" type="ORF">BUL40_10905</name>
</gene>
<evidence type="ECO:0000256" key="1">
    <source>
        <dbReference type="ARBA" id="ARBA00004651"/>
    </source>
</evidence>
<protein>
    <recommendedName>
        <fullName evidence="12">DUF421 domain-containing protein</fullName>
    </recommendedName>
</protein>
<name>A0A1V6LQ31_9FLAO</name>
<dbReference type="InterPro" id="IPR023090">
    <property type="entry name" value="UPF0702_alpha/beta_dom_sf"/>
</dbReference>
<feature type="transmembrane region" description="Helical" evidence="7">
    <location>
        <begin position="45"/>
        <end position="62"/>
    </location>
</feature>
<keyword evidence="11" id="KW-1185">Reference proteome</keyword>
<evidence type="ECO:0000256" key="4">
    <source>
        <dbReference type="ARBA" id="ARBA00022692"/>
    </source>
</evidence>
<accession>A0A1V6LQ31</accession>
<evidence type="ECO:0000313" key="10">
    <source>
        <dbReference type="EMBL" id="OQD42272.1"/>
    </source>
</evidence>
<organism evidence="10 11">
    <name type="scientific">Croceivirga radicis</name>
    <dbReference type="NCBI Taxonomy" id="1929488"/>
    <lineage>
        <taxon>Bacteria</taxon>
        <taxon>Pseudomonadati</taxon>
        <taxon>Bacteroidota</taxon>
        <taxon>Flavobacteriia</taxon>
        <taxon>Flavobacteriales</taxon>
        <taxon>Flavobacteriaceae</taxon>
        <taxon>Croceivirga</taxon>
    </lineage>
</organism>
<keyword evidence="5 7" id="KW-1133">Transmembrane helix</keyword>
<reference evidence="10 11" key="1">
    <citation type="submission" date="2016-12" db="EMBL/GenBank/DDBJ databases">
        <authorList>
            <person name="Song W.-J."/>
            <person name="Kurnit D.M."/>
        </authorList>
    </citation>
    <scope>NUCLEOTIDE SEQUENCE [LARGE SCALE GENOMIC DNA]</scope>
    <source>
        <strain evidence="10 11">HSG9</strain>
    </source>
</reference>
<keyword evidence="3" id="KW-1003">Cell membrane</keyword>
<comment type="caution">
    <text evidence="10">The sequence shown here is derived from an EMBL/GenBank/DDBJ whole genome shotgun (WGS) entry which is preliminary data.</text>
</comment>
<sequence>MLSKLLSTTWETALIIVITSIGIYLSIIVLTRLVGKRSFSKMSSFDFAMTIAIGSVIASTILPKKVNFTEGTIGLTTIYLLQLLVAHLREHPFIQKWTDNKPLLLMDGSNINYSNLKKAKVTESDLKAKLREANVTHLNQVKAVIFESTGDVSVLHKNQENPVQDWILDGVKR</sequence>
<evidence type="ECO:0000256" key="3">
    <source>
        <dbReference type="ARBA" id="ARBA00022475"/>
    </source>
</evidence>
<dbReference type="OrthoDB" id="9793799at2"/>
<dbReference type="InterPro" id="IPR048454">
    <property type="entry name" value="YetF_N"/>
</dbReference>
<evidence type="ECO:0000313" key="11">
    <source>
        <dbReference type="Proteomes" id="UP000191680"/>
    </source>
</evidence>
<dbReference type="InterPro" id="IPR007353">
    <property type="entry name" value="DUF421"/>
</dbReference>
<dbReference type="PANTHER" id="PTHR34582:SF6">
    <property type="entry name" value="UPF0702 TRANSMEMBRANE PROTEIN YCAP"/>
    <property type="match status" value="1"/>
</dbReference>
<dbReference type="Pfam" id="PF04239">
    <property type="entry name" value="DUF421"/>
    <property type="match status" value="1"/>
</dbReference>